<dbReference type="OMA" id="SECEIAY"/>
<accession>A0DLP6</accession>
<dbReference type="GeneID" id="5037145"/>
<dbReference type="InParanoid" id="A0DLP6"/>
<dbReference type="RefSeq" id="XP_001451360.1">
    <property type="nucleotide sequence ID" value="XM_001451323.1"/>
</dbReference>
<protein>
    <recommendedName>
        <fullName evidence="3">Ubiquitin-like domain-containing protein</fullName>
    </recommendedName>
</protein>
<evidence type="ECO:0000313" key="1">
    <source>
        <dbReference type="EMBL" id="CAK83963.1"/>
    </source>
</evidence>
<evidence type="ECO:0000313" key="2">
    <source>
        <dbReference type="Proteomes" id="UP000000600"/>
    </source>
</evidence>
<organism evidence="1 2">
    <name type="scientific">Paramecium tetraurelia</name>
    <dbReference type="NCBI Taxonomy" id="5888"/>
    <lineage>
        <taxon>Eukaryota</taxon>
        <taxon>Sar</taxon>
        <taxon>Alveolata</taxon>
        <taxon>Ciliophora</taxon>
        <taxon>Intramacronucleata</taxon>
        <taxon>Oligohymenophorea</taxon>
        <taxon>Peniculida</taxon>
        <taxon>Parameciidae</taxon>
        <taxon>Paramecium</taxon>
    </lineage>
</organism>
<dbReference type="KEGG" id="ptm:GSPATT00039595001"/>
<proteinExistence type="predicted"/>
<evidence type="ECO:0008006" key="3">
    <source>
        <dbReference type="Google" id="ProtNLM"/>
    </source>
</evidence>
<keyword evidence="2" id="KW-1185">Reference proteome</keyword>
<dbReference type="AlphaFoldDB" id="A0DLP6"/>
<name>A0DLP6_PARTE</name>
<gene>
    <name evidence="1" type="ORF">GSPATT00039595001</name>
</gene>
<dbReference type="Proteomes" id="UP000000600">
    <property type="component" value="Unassembled WGS sequence"/>
</dbReference>
<dbReference type="EMBL" id="CT868492">
    <property type="protein sequence ID" value="CAK83963.1"/>
    <property type="molecule type" value="Genomic_DNA"/>
</dbReference>
<dbReference type="HOGENOM" id="CLU_360000_0_0_1"/>
<sequence length="876" mass="102473">MLKINVEVNQLKTYHSIEVQTNQKGTNILQLLFNKLDLDQEIRKSIQCVLKVENTKVDPNLTISALEIHTYSQVQVVFSKLITIECDHQHLGLIKFDTEAFDSINQFRSHLITNLVKIKSCEILVFNLQNGTKFENEAWAKYGVFNNLKVGLQITNVQKFKFNDTIHQLKLDVFLPVAKIIVYFKNEFKINDDIITFKQNDLWITPDKIYYQLKPDGENIWFAEVQKEFNFKINEEPQEAKQIKIHKDKGVFDLIRIVREIFKIEKTIPIKLEYKMNNNFLDINNLLKQEWIQTFSHLHLTRDTSDNKINIMLLDKSTHKKQIERVDVNSTLADLDKFISPNENISYYVGDDKKPRTRTLSLNTLDLQSESVIHYQITINQDNRQHSFGFDVQKNSQYIEQYSQIHQPSEETLNIKFTNKNTKISVDVPVDSSTTVGEALQKIIMNETFSELRFYKVLFNNEKVEMNTKFESLNISTNYLLLYFTEFIKVQAYVEQIVQTITIDQNSSINQLEQQFRTELKIDNSLYLELSSSENKNQKLKDFLIKNPNYKFEFKKKQEVIAQTKPQIKQLEFSVFIVSLNTQKQIMVQQNSVCQSLFDKIKYQYNLPKNQVIKLMVGDKLIDPKETIVNISNLIIQTKKQLTAEFLTYLELDFENLTTKHTQKVQANLEDTLEQVACQNKMIGWTFTCQQNKLDVSNQIKDQPIENNSKIQYQEKLITFESSRSGQKYEVKVQPEDTLNILIDRLDVQIHKIYHRDDALELTTKIKNIDLSSGDKLIFDDKEDLNQPSGNFSDVYEKYSVKVQVGERELTYLSHPNLIIGILKQTIYNQMIKDQGIEISKYCLMQNGLVLDDQQIISNLCKNNLVELVFALNQTQ</sequence>
<dbReference type="OrthoDB" id="309657at2759"/>
<reference evidence="1 2" key="1">
    <citation type="journal article" date="2006" name="Nature">
        <title>Global trends of whole-genome duplications revealed by the ciliate Paramecium tetraurelia.</title>
        <authorList>
            <consortium name="Genoscope"/>
            <person name="Aury J.-M."/>
            <person name="Jaillon O."/>
            <person name="Duret L."/>
            <person name="Noel B."/>
            <person name="Jubin C."/>
            <person name="Porcel B.M."/>
            <person name="Segurens B."/>
            <person name="Daubin V."/>
            <person name="Anthouard V."/>
            <person name="Aiach N."/>
            <person name="Arnaiz O."/>
            <person name="Billaut A."/>
            <person name="Beisson J."/>
            <person name="Blanc I."/>
            <person name="Bouhouche K."/>
            <person name="Camara F."/>
            <person name="Duharcourt S."/>
            <person name="Guigo R."/>
            <person name="Gogendeau D."/>
            <person name="Katinka M."/>
            <person name="Keller A.-M."/>
            <person name="Kissmehl R."/>
            <person name="Klotz C."/>
            <person name="Koll F."/>
            <person name="Le Moue A."/>
            <person name="Lepere C."/>
            <person name="Malinsky S."/>
            <person name="Nowacki M."/>
            <person name="Nowak J.K."/>
            <person name="Plattner H."/>
            <person name="Poulain J."/>
            <person name="Ruiz F."/>
            <person name="Serrano V."/>
            <person name="Zagulski M."/>
            <person name="Dessen P."/>
            <person name="Betermier M."/>
            <person name="Weissenbach J."/>
            <person name="Scarpelli C."/>
            <person name="Schachter V."/>
            <person name="Sperling L."/>
            <person name="Meyer E."/>
            <person name="Cohen J."/>
            <person name="Wincker P."/>
        </authorList>
    </citation>
    <scope>NUCLEOTIDE SEQUENCE [LARGE SCALE GENOMIC DNA]</scope>
    <source>
        <strain evidence="1 2">Stock d4-2</strain>
    </source>
</reference>